<dbReference type="Proteomes" id="UP001295423">
    <property type="component" value="Unassembled WGS sequence"/>
</dbReference>
<sequence>MAPMNQDNPPGSMLDNAIESTKGGMDHVRAQVDEATKTEEQKEAEKTITEKIGDAIPHSAKEAGSNLGGLIDSGVEKVKHAISGDNEKK</sequence>
<gene>
    <name evidence="2" type="ORF">CYCCA115_LOCUS1587</name>
</gene>
<evidence type="ECO:0000313" key="3">
    <source>
        <dbReference type="Proteomes" id="UP001295423"/>
    </source>
</evidence>
<dbReference type="EMBL" id="CAKOGP040000069">
    <property type="protein sequence ID" value="CAJ1929007.1"/>
    <property type="molecule type" value="Genomic_DNA"/>
</dbReference>
<proteinExistence type="predicted"/>
<evidence type="ECO:0000256" key="1">
    <source>
        <dbReference type="SAM" id="MobiDB-lite"/>
    </source>
</evidence>
<keyword evidence="3" id="KW-1185">Reference proteome</keyword>
<protein>
    <submittedName>
        <fullName evidence="2">Uncharacterized protein</fullName>
    </submittedName>
</protein>
<feature type="region of interest" description="Disordered" evidence="1">
    <location>
        <begin position="1"/>
        <end position="25"/>
    </location>
</feature>
<name>A0AAD2FGE4_9STRA</name>
<organism evidence="2 3">
    <name type="scientific">Cylindrotheca closterium</name>
    <dbReference type="NCBI Taxonomy" id="2856"/>
    <lineage>
        <taxon>Eukaryota</taxon>
        <taxon>Sar</taxon>
        <taxon>Stramenopiles</taxon>
        <taxon>Ochrophyta</taxon>
        <taxon>Bacillariophyta</taxon>
        <taxon>Bacillariophyceae</taxon>
        <taxon>Bacillariophycidae</taxon>
        <taxon>Bacillariales</taxon>
        <taxon>Bacillariaceae</taxon>
        <taxon>Cylindrotheca</taxon>
    </lineage>
</organism>
<accession>A0AAD2FGE4</accession>
<dbReference type="AlphaFoldDB" id="A0AAD2FGE4"/>
<comment type="caution">
    <text evidence="2">The sequence shown here is derived from an EMBL/GenBank/DDBJ whole genome shotgun (WGS) entry which is preliminary data.</text>
</comment>
<reference evidence="2" key="1">
    <citation type="submission" date="2023-08" db="EMBL/GenBank/DDBJ databases">
        <authorList>
            <person name="Audoor S."/>
            <person name="Bilcke G."/>
        </authorList>
    </citation>
    <scope>NUCLEOTIDE SEQUENCE</scope>
</reference>
<evidence type="ECO:0000313" key="2">
    <source>
        <dbReference type="EMBL" id="CAJ1929007.1"/>
    </source>
</evidence>